<keyword evidence="3" id="KW-1185">Reference proteome</keyword>
<reference evidence="2 3" key="1">
    <citation type="journal article" date="2012" name="Genet. Mol. Biol.">
        <title>Analysis of 16S rRNA and mxaF genes revealing insights into Methylobacterium niche-specific plant association.</title>
        <authorList>
            <person name="Dourado M.N."/>
            <person name="Andreote F.D."/>
            <person name="Dini-Andreote F."/>
            <person name="Conti R."/>
            <person name="Araujo J.M."/>
            <person name="Araujo W.L."/>
        </authorList>
    </citation>
    <scope>NUCLEOTIDE SEQUENCE [LARGE SCALE GENOMIC DNA]</scope>
    <source>
        <strain evidence="2 3">TC3-10</strain>
    </source>
</reference>
<evidence type="ECO:0000313" key="2">
    <source>
        <dbReference type="EMBL" id="MEE7493124.1"/>
    </source>
</evidence>
<dbReference type="EMBL" id="MLCA01000011">
    <property type="protein sequence ID" value="MEE7493124.1"/>
    <property type="molecule type" value="Genomic_DNA"/>
</dbReference>
<accession>A0ABU7TT92</accession>
<dbReference type="Proteomes" id="UP001355206">
    <property type="component" value="Unassembled WGS sequence"/>
</dbReference>
<dbReference type="Gene3D" id="1.10.760.10">
    <property type="entry name" value="Cytochrome c-like domain"/>
    <property type="match status" value="1"/>
</dbReference>
<gene>
    <name evidence="2" type="ORF">MOTC310_22760</name>
</gene>
<organism evidence="2 3">
    <name type="scientific">Methylobacterium oryzae</name>
    <dbReference type="NCBI Taxonomy" id="334852"/>
    <lineage>
        <taxon>Bacteria</taxon>
        <taxon>Pseudomonadati</taxon>
        <taxon>Pseudomonadota</taxon>
        <taxon>Alphaproteobacteria</taxon>
        <taxon>Hyphomicrobiales</taxon>
        <taxon>Methylobacteriaceae</taxon>
        <taxon>Methylobacterium</taxon>
    </lineage>
</organism>
<keyword evidence="1" id="KW-0732">Signal</keyword>
<comment type="caution">
    <text evidence="2">The sequence shown here is derived from an EMBL/GenBank/DDBJ whole genome shotgun (WGS) entry which is preliminary data.</text>
</comment>
<dbReference type="InterPro" id="IPR036909">
    <property type="entry name" value="Cyt_c-like_dom_sf"/>
</dbReference>
<sequence length="101" mass="10778">MLPALIAAGLTGAVLAAPVRYDVPEPTAQFRAPKDTAHQAGFEAAQGNCQTCHSVDYIATQPPGKGKAFWEAEVSKMIKIYHAPIDEADGRAIATYLSDTY</sequence>
<proteinExistence type="predicted"/>
<name>A0ABU7TT92_9HYPH</name>
<protein>
    <submittedName>
        <fullName evidence="2">Sulfite:cytochrome C oxidoreductase subunit B</fullName>
    </submittedName>
</protein>
<feature type="signal peptide" evidence="1">
    <location>
        <begin position="1"/>
        <end position="16"/>
    </location>
</feature>
<dbReference type="SUPFAM" id="SSF46626">
    <property type="entry name" value="Cytochrome c"/>
    <property type="match status" value="1"/>
</dbReference>
<evidence type="ECO:0000313" key="3">
    <source>
        <dbReference type="Proteomes" id="UP001355206"/>
    </source>
</evidence>
<evidence type="ECO:0000256" key="1">
    <source>
        <dbReference type="SAM" id="SignalP"/>
    </source>
</evidence>
<feature type="chain" id="PRO_5046041380" evidence="1">
    <location>
        <begin position="17"/>
        <end position="101"/>
    </location>
</feature>